<reference evidence="3" key="3">
    <citation type="submission" date="2021-06" db="EMBL/GenBank/DDBJ databases">
        <title>Genomic Description and Analysis of Intracellular Bacteria, Candidatus Berkiella cookevillensis and Candidatus Berkiella aquae.</title>
        <authorList>
            <person name="Kidane D.T."/>
            <person name="Mehari Y.T."/>
            <person name="Rice F.C."/>
            <person name="Arivett B.A."/>
            <person name="Farone A.L."/>
            <person name="Berk S.G."/>
            <person name="Farone M.B."/>
        </authorList>
    </citation>
    <scope>NUCLEOTIDE SEQUENCE</scope>
    <source>
        <strain evidence="3">HT99</strain>
    </source>
</reference>
<comment type="caution">
    <text evidence="2">The sequence shown here is derived from an EMBL/GenBank/DDBJ whole genome shotgun (WGS) entry which is preliminary data.</text>
</comment>
<organism evidence="2">
    <name type="scientific">Candidatus Berkiella aquae</name>
    <dbReference type="NCBI Taxonomy" id="295108"/>
    <lineage>
        <taxon>Bacteria</taxon>
        <taxon>Pseudomonadati</taxon>
        <taxon>Pseudomonadota</taxon>
        <taxon>Gammaproteobacteria</taxon>
        <taxon>Candidatus Berkiellales</taxon>
        <taxon>Candidatus Berkiellaceae</taxon>
        <taxon>Candidatus Berkiella</taxon>
    </lineage>
</organism>
<reference evidence="2" key="1">
    <citation type="submission" date="2015-09" db="EMBL/GenBank/DDBJ databases">
        <title>Draft Genome Sequences of Two Novel Amoeba-resistant Intranuclear Bacteria, Candidatus Berkiella cookevillensis and Candidatus Berkiella aquae.</title>
        <authorList>
            <person name="Mehari Y.T."/>
            <person name="Arivett B.A."/>
            <person name="Farone A.L."/>
            <person name="Gunderson J.H."/>
            <person name="Farone M.B."/>
        </authorList>
    </citation>
    <scope>NUCLEOTIDE SEQUENCE [LARGE SCALE GENOMIC DNA]</scope>
    <source>
        <strain evidence="2">HT99</strain>
    </source>
</reference>
<evidence type="ECO:0000256" key="1">
    <source>
        <dbReference type="SAM" id="MobiDB-lite"/>
    </source>
</evidence>
<feature type="region of interest" description="Disordered" evidence="1">
    <location>
        <begin position="308"/>
        <end position="349"/>
    </location>
</feature>
<dbReference type="Proteomes" id="UP000051497">
    <property type="component" value="Unassembled WGS sequence"/>
</dbReference>
<dbReference type="AlphaFoldDB" id="A0A0Q9Z1A0"/>
<keyword evidence="4" id="KW-1185">Reference proteome</keyword>
<proteinExistence type="predicted"/>
<protein>
    <submittedName>
        <fullName evidence="2">Uncharacterized protein</fullName>
    </submittedName>
</protein>
<evidence type="ECO:0000313" key="2">
    <source>
        <dbReference type="EMBL" id="KRG22855.1"/>
    </source>
</evidence>
<evidence type="ECO:0000313" key="3">
    <source>
        <dbReference type="EMBL" id="MCS5711785.1"/>
    </source>
</evidence>
<name>A0A0Q9Z1A0_9GAMM</name>
<accession>A0A0Q9Z1A0</accession>
<sequence>MSLHQGPTHFEKLTVESCLETLSKLLLQCEEESVYHQEKINQFFKQQTFFEPGSGNKIKLLDIRHLTDRYPENEVVTTLAQKAHLYMLTVQGNLTILKEGCRLLSAALIKNSEKLHNQSFITLDLTALKALAEIKLNLEHSLEDYLRKHPQIIKGSTEDLLKNTFNDPLAKLTANIAMLTPCERFAIEYFGTIFDSQTTFKLLTEYQSSLVVLTDILATLTPIAIKPVANEDWDSVFPTEGFPVDLDLSARLEKLRVSGGTPNSSDDDDEKRWAEVDAFKLSSLTSSSSSEASPSSARPVVSEPILTQYLQTSAPQPTPTVVIEAPAQPTPTSVIEEEKKTSTLELAGL</sequence>
<reference evidence="3" key="2">
    <citation type="journal article" date="2016" name="Genome Announc.">
        <title>Draft Genome Sequences of Two Novel Amoeba-Resistant Intranuclear Bacteria, 'Candidatus Berkiella cookevillensis' and 'Candidatus Berkiella aquae'.</title>
        <authorList>
            <person name="Mehari Y.T."/>
            <person name="Arivett B.A."/>
            <person name="Farone A.L."/>
            <person name="Gunderson J.H."/>
            <person name="Farone M.B."/>
        </authorList>
    </citation>
    <scope>NUCLEOTIDE SEQUENCE</scope>
    <source>
        <strain evidence="3">HT99</strain>
    </source>
</reference>
<evidence type="ECO:0000313" key="4">
    <source>
        <dbReference type="Proteomes" id="UP000051497"/>
    </source>
</evidence>
<dbReference type="RefSeq" id="WP_075065029.1">
    <property type="nucleotide sequence ID" value="NZ_LKAJ02000001.1"/>
</dbReference>
<dbReference type="EMBL" id="LKAJ02000001">
    <property type="protein sequence ID" value="MCS5711785.1"/>
    <property type="molecule type" value="Genomic_DNA"/>
</dbReference>
<gene>
    <name evidence="2" type="ORF">HT99x_00396</name>
    <name evidence="3" type="ORF">HT99x_010115</name>
</gene>
<dbReference type="EMBL" id="LKAJ01000001">
    <property type="protein sequence ID" value="KRG22855.1"/>
    <property type="molecule type" value="Genomic_DNA"/>
</dbReference>